<keyword evidence="3" id="KW-1185">Reference proteome</keyword>
<dbReference type="AlphaFoldDB" id="A0AAD6TF53"/>
<feature type="region of interest" description="Disordered" evidence="1">
    <location>
        <begin position="157"/>
        <end position="200"/>
    </location>
</feature>
<comment type="caution">
    <text evidence="2">The sequence shown here is derived from an EMBL/GenBank/DDBJ whole genome shotgun (WGS) entry which is preliminary data.</text>
</comment>
<gene>
    <name evidence="2" type="ORF">C8F04DRAFT_54845</name>
</gene>
<accession>A0AAD6TF53</accession>
<proteinExistence type="predicted"/>
<feature type="region of interest" description="Disordered" evidence="1">
    <location>
        <begin position="24"/>
        <end position="57"/>
    </location>
</feature>
<feature type="compositionally biased region" description="Basic residues" evidence="1">
    <location>
        <begin position="164"/>
        <end position="186"/>
    </location>
</feature>
<sequence length="200" mass="22603">MLAFVNTTNFSLHTRRMDVSYDKNMAAGPSCQPQYSDDMGRRGSYDDREEEEESEFDLAKKRECASRVAAWINQSAVRITAVRINVLPLPRTAAESTEQITTSYGASSTTSFDLDLDLDLDLEDQSYDSDFRDTPEGEPYLFYSSSSSKSVGAPIIHAPIPRRLSPRRSSRGRSGRRHHGHSHRPRMPSPLYVIHEEDSE</sequence>
<name>A0AAD6TF53_9AGAR</name>
<evidence type="ECO:0000313" key="2">
    <source>
        <dbReference type="EMBL" id="KAJ7042807.1"/>
    </source>
</evidence>
<evidence type="ECO:0000313" key="3">
    <source>
        <dbReference type="Proteomes" id="UP001218188"/>
    </source>
</evidence>
<dbReference type="EMBL" id="JARJCM010000011">
    <property type="protein sequence ID" value="KAJ7042807.1"/>
    <property type="molecule type" value="Genomic_DNA"/>
</dbReference>
<evidence type="ECO:0000256" key="1">
    <source>
        <dbReference type="SAM" id="MobiDB-lite"/>
    </source>
</evidence>
<feature type="compositionally biased region" description="Acidic residues" evidence="1">
    <location>
        <begin position="47"/>
        <end position="56"/>
    </location>
</feature>
<protein>
    <submittedName>
        <fullName evidence="2">Uncharacterized protein</fullName>
    </submittedName>
</protein>
<dbReference type="Proteomes" id="UP001218188">
    <property type="component" value="Unassembled WGS sequence"/>
</dbReference>
<organism evidence="2 3">
    <name type="scientific">Mycena alexandri</name>
    <dbReference type="NCBI Taxonomy" id="1745969"/>
    <lineage>
        <taxon>Eukaryota</taxon>
        <taxon>Fungi</taxon>
        <taxon>Dikarya</taxon>
        <taxon>Basidiomycota</taxon>
        <taxon>Agaricomycotina</taxon>
        <taxon>Agaricomycetes</taxon>
        <taxon>Agaricomycetidae</taxon>
        <taxon>Agaricales</taxon>
        <taxon>Marasmiineae</taxon>
        <taxon>Mycenaceae</taxon>
        <taxon>Mycena</taxon>
    </lineage>
</organism>
<reference evidence="2" key="1">
    <citation type="submission" date="2023-03" db="EMBL/GenBank/DDBJ databases">
        <title>Massive genome expansion in bonnet fungi (Mycena s.s.) driven by repeated elements and novel gene families across ecological guilds.</title>
        <authorList>
            <consortium name="Lawrence Berkeley National Laboratory"/>
            <person name="Harder C.B."/>
            <person name="Miyauchi S."/>
            <person name="Viragh M."/>
            <person name="Kuo A."/>
            <person name="Thoen E."/>
            <person name="Andreopoulos B."/>
            <person name="Lu D."/>
            <person name="Skrede I."/>
            <person name="Drula E."/>
            <person name="Henrissat B."/>
            <person name="Morin E."/>
            <person name="Kohler A."/>
            <person name="Barry K."/>
            <person name="LaButti K."/>
            <person name="Morin E."/>
            <person name="Salamov A."/>
            <person name="Lipzen A."/>
            <person name="Mereny Z."/>
            <person name="Hegedus B."/>
            <person name="Baldrian P."/>
            <person name="Stursova M."/>
            <person name="Weitz H."/>
            <person name="Taylor A."/>
            <person name="Grigoriev I.V."/>
            <person name="Nagy L.G."/>
            <person name="Martin F."/>
            <person name="Kauserud H."/>
        </authorList>
    </citation>
    <scope>NUCLEOTIDE SEQUENCE</scope>
    <source>
        <strain evidence="2">CBHHK200</strain>
    </source>
</reference>